<dbReference type="EMBL" id="GBRH01282388">
    <property type="protein sequence ID" value="JAD15507.1"/>
    <property type="molecule type" value="Transcribed_RNA"/>
</dbReference>
<accession>A0A0A9TP48</accession>
<protein>
    <submittedName>
        <fullName evidence="1">Uncharacterized protein</fullName>
    </submittedName>
</protein>
<name>A0A0A9TP48_ARUDO</name>
<proteinExistence type="predicted"/>
<dbReference type="AlphaFoldDB" id="A0A0A9TP48"/>
<evidence type="ECO:0000313" key="1">
    <source>
        <dbReference type="EMBL" id="JAD15507.1"/>
    </source>
</evidence>
<reference evidence="1" key="1">
    <citation type="submission" date="2014-09" db="EMBL/GenBank/DDBJ databases">
        <authorList>
            <person name="Magalhaes I.L.F."/>
            <person name="Oliveira U."/>
            <person name="Santos F.R."/>
            <person name="Vidigal T.H.D.A."/>
            <person name="Brescovit A.D."/>
            <person name="Santos A.J."/>
        </authorList>
    </citation>
    <scope>NUCLEOTIDE SEQUENCE</scope>
    <source>
        <tissue evidence="1">Shoot tissue taken approximately 20 cm above the soil surface</tissue>
    </source>
</reference>
<reference evidence="1" key="2">
    <citation type="journal article" date="2015" name="Data Brief">
        <title>Shoot transcriptome of the giant reed, Arundo donax.</title>
        <authorList>
            <person name="Barrero R.A."/>
            <person name="Guerrero F.D."/>
            <person name="Moolhuijzen P."/>
            <person name="Goolsby J.A."/>
            <person name="Tidwell J."/>
            <person name="Bellgard S.E."/>
            <person name="Bellgard M.I."/>
        </authorList>
    </citation>
    <scope>NUCLEOTIDE SEQUENCE</scope>
    <source>
        <tissue evidence="1">Shoot tissue taken approximately 20 cm above the soil surface</tissue>
    </source>
</reference>
<organism evidence="1">
    <name type="scientific">Arundo donax</name>
    <name type="common">Giant reed</name>
    <name type="synonym">Donax arundinaceus</name>
    <dbReference type="NCBI Taxonomy" id="35708"/>
    <lineage>
        <taxon>Eukaryota</taxon>
        <taxon>Viridiplantae</taxon>
        <taxon>Streptophyta</taxon>
        <taxon>Embryophyta</taxon>
        <taxon>Tracheophyta</taxon>
        <taxon>Spermatophyta</taxon>
        <taxon>Magnoliopsida</taxon>
        <taxon>Liliopsida</taxon>
        <taxon>Poales</taxon>
        <taxon>Poaceae</taxon>
        <taxon>PACMAD clade</taxon>
        <taxon>Arundinoideae</taxon>
        <taxon>Arundineae</taxon>
        <taxon>Arundo</taxon>
    </lineage>
</organism>
<sequence>MCVARWEVRGREIWIWDLYAALGGGCNGGGGGGAALAAVGWGIEVGGGLGFLVLCCSGRGLFPREEHRDCATSPS</sequence>